<dbReference type="SUPFAM" id="SSF53067">
    <property type="entry name" value="Actin-like ATPase domain"/>
    <property type="match status" value="1"/>
</dbReference>
<gene>
    <name evidence="2" type="primary">nagK</name>
    <name evidence="2" type="ORF">ERS852406_00831</name>
</gene>
<evidence type="ECO:0000313" key="2">
    <source>
        <dbReference type="EMBL" id="CUN88087.1"/>
    </source>
</evidence>
<dbReference type="EC" id="2.7.1.59" evidence="2"/>
<dbReference type="Proteomes" id="UP000095706">
    <property type="component" value="Unassembled WGS sequence"/>
</dbReference>
<name>A0A174AI68_9FIRM</name>
<organism evidence="2 3">
    <name type="scientific">Fusicatenibacter saccharivorans</name>
    <dbReference type="NCBI Taxonomy" id="1150298"/>
    <lineage>
        <taxon>Bacteria</taxon>
        <taxon>Bacillati</taxon>
        <taxon>Bacillota</taxon>
        <taxon>Clostridia</taxon>
        <taxon>Lachnospirales</taxon>
        <taxon>Lachnospiraceae</taxon>
        <taxon>Fusicatenibacter</taxon>
    </lineage>
</organism>
<dbReference type="Pfam" id="PF00480">
    <property type="entry name" value="ROK"/>
    <property type="match status" value="1"/>
</dbReference>
<dbReference type="InterPro" id="IPR043129">
    <property type="entry name" value="ATPase_NBD"/>
</dbReference>
<protein>
    <submittedName>
        <fullName evidence="2">N-acetyl-D-glucosamine kinase</fullName>
        <ecNumber evidence="2">2.7.1.59</ecNumber>
    </submittedName>
</protein>
<dbReference type="PANTHER" id="PTHR18964">
    <property type="entry name" value="ROK (REPRESSOR, ORF, KINASE) FAMILY"/>
    <property type="match status" value="1"/>
</dbReference>
<comment type="similarity">
    <text evidence="1">Belongs to the ROK (NagC/XylR) family.</text>
</comment>
<dbReference type="InterPro" id="IPR000600">
    <property type="entry name" value="ROK"/>
</dbReference>
<keyword evidence="2" id="KW-0808">Transferase</keyword>
<dbReference type="PANTHER" id="PTHR18964:SF149">
    <property type="entry name" value="BIFUNCTIONAL UDP-N-ACETYLGLUCOSAMINE 2-EPIMERASE_N-ACETYLMANNOSAMINE KINASE"/>
    <property type="match status" value="1"/>
</dbReference>
<evidence type="ECO:0000313" key="3">
    <source>
        <dbReference type="Proteomes" id="UP000095706"/>
    </source>
</evidence>
<dbReference type="GO" id="GO:0045127">
    <property type="term" value="F:N-acetylglucosamine kinase activity"/>
    <property type="evidence" value="ECO:0007669"/>
    <property type="project" value="UniProtKB-EC"/>
</dbReference>
<dbReference type="RefSeq" id="WP_055226882.1">
    <property type="nucleotide sequence ID" value="NZ_CAXSRP010000005.1"/>
</dbReference>
<dbReference type="AlphaFoldDB" id="A0A174AI68"/>
<evidence type="ECO:0000256" key="1">
    <source>
        <dbReference type="ARBA" id="ARBA00006479"/>
    </source>
</evidence>
<dbReference type="Gene3D" id="3.30.420.40">
    <property type="match status" value="2"/>
</dbReference>
<reference evidence="2 3" key="1">
    <citation type="submission" date="2015-09" db="EMBL/GenBank/DDBJ databases">
        <authorList>
            <consortium name="Pathogen Informatics"/>
        </authorList>
    </citation>
    <scope>NUCLEOTIDE SEQUENCE [LARGE SCALE GENOMIC DNA]</scope>
    <source>
        <strain evidence="2 3">2789STDY5608849</strain>
    </source>
</reference>
<proteinExistence type="inferred from homology"/>
<accession>A0A174AI68</accession>
<keyword evidence="2" id="KW-0418">Kinase</keyword>
<sequence length="295" mass="32729">MEKKKYILLDVGGTEIKGSVSDRNGVRTKIRKFPAQAQKSTEKILDNFAKICRELMREADGSVVGVGMAIPGPFDYENGISRMQGLNKYDAIYGIPLEREIKARVPELGSARFLFLHDIEAFALGESWYGNCRDVDKILCVCIGTGAGSAFIENGKTVKTGKGVPENGWIYQQPFGDSILDDYLSVRGLEQISLAVTGKVWSGKELYGLVKAGNMEAEEVWRRFGADVAAGLLPVLEEYQPDLLLLGGQIAKSFSWFGKELERECEKRKIRIQIETETSGRAMEGLLSQFPEKTQ</sequence>
<dbReference type="EMBL" id="CYYV01000004">
    <property type="protein sequence ID" value="CUN88087.1"/>
    <property type="molecule type" value="Genomic_DNA"/>
</dbReference>